<dbReference type="InterPro" id="IPR036271">
    <property type="entry name" value="Tet_transcr_reg_TetR-rel_C_sf"/>
</dbReference>
<proteinExistence type="predicted"/>
<dbReference type="InterPro" id="IPR041485">
    <property type="entry name" value="TetR_C_36"/>
</dbReference>
<dbReference type="Proteomes" id="UP000267128">
    <property type="component" value="Unassembled WGS sequence"/>
</dbReference>
<dbReference type="AlphaFoldDB" id="A0A3N0CAX0"/>
<dbReference type="RefSeq" id="WP_123229367.1">
    <property type="nucleotide sequence ID" value="NZ_RJSE01000009.1"/>
</dbReference>
<organism evidence="2 3">
    <name type="scientific">Nocardioides marmoriginsengisoli</name>
    <dbReference type="NCBI Taxonomy" id="661483"/>
    <lineage>
        <taxon>Bacteria</taxon>
        <taxon>Bacillati</taxon>
        <taxon>Actinomycetota</taxon>
        <taxon>Actinomycetes</taxon>
        <taxon>Propionibacteriales</taxon>
        <taxon>Nocardioidaceae</taxon>
        <taxon>Nocardioides</taxon>
    </lineage>
</organism>
<evidence type="ECO:0000259" key="1">
    <source>
        <dbReference type="Pfam" id="PF18598"/>
    </source>
</evidence>
<feature type="domain" description="QsdR TetR regulatory C-terminal" evidence="1">
    <location>
        <begin position="72"/>
        <end position="181"/>
    </location>
</feature>
<accession>A0A3N0CAX0</accession>
<dbReference type="InterPro" id="IPR009057">
    <property type="entry name" value="Homeodomain-like_sf"/>
</dbReference>
<comment type="caution">
    <text evidence="2">The sequence shown here is derived from an EMBL/GenBank/DDBJ whole genome shotgun (WGS) entry which is preliminary data.</text>
</comment>
<protein>
    <recommendedName>
        <fullName evidence="1">QsdR TetR regulatory C-terminal domain-containing protein</fullName>
    </recommendedName>
</protein>
<dbReference type="SUPFAM" id="SSF46689">
    <property type="entry name" value="Homeodomain-like"/>
    <property type="match status" value="1"/>
</dbReference>
<reference evidence="2 3" key="1">
    <citation type="submission" date="2018-11" db="EMBL/GenBank/DDBJ databases">
        <authorList>
            <person name="Li F."/>
        </authorList>
    </citation>
    <scope>NUCLEOTIDE SEQUENCE [LARGE SCALE GENOMIC DNA]</scope>
    <source>
        <strain evidence="2 3">Gsoil 097</strain>
    </source>
</reference>
<name>A0A3N0CAX0_9ACTN</name>
<dbReference type="SUPFAM" id="SSF48498">
    <property type="entry name" value="Tetracyclin repressor-like, C-terminal domain"/>
    <property type="match status" value="1"/>
</dbReference>
<evidence type="ECO:0000313" key="2">
    <source>
        <dbReference type="EMBL" id="RNL60615.1"/>
    </source>
</evidence>
<evidence type="ECO:0000313" key="3">
    <source>
        <dbReference type="Proteomes" id="UP000267128"/>
    </source>
</evidence>
<keyword evidence="3" id="KW-1185">Reference proteome</keyword>
<dbReference type="OrthoDB" id="158903at2"/>
<gene>
    <name evidence="2" type="ORF">EFK50_20080</name>
</gene>
<dbReference type="Pfam" id="PF18598">
    <property type="entry name" value="TetR_C_36"/>
    <property type="match status" value="1"/>
</dbReference>
<dbReference type="EMBL" id="RJSE01000009">
    <property type="protein sequence ID" value="RNL60615.1"/>
    <property type="molecule type" value="Genomic_DNA"/>
</dbReference>
<dbReference type="Gene3D" id="1.10.357.10">
    <property type="entry name" value="Tetracycline Repressor, domain 2"/>
    <property type="match status" value="1"/>
</dbReference>
<sequence>MSATPADAYAAATRTYLAGQRLDMRQLAGELGVSRNTLYRWTGGRERLIQDVAWALSDAVIADIWSRTARRRGSSRLLEALRQYVVTIVESSALQSFVRNETQTALRLLTSRGPFQDRLVDRVRSLIDEEAARGDWRPRSDTGVLAYGIVRLIEGFVYNDATLQDDPAVDDALAVIRLLLT</sequence>